<comment type="similarity">
    <text evidence="1">Belongs to the ZC2HC1 family.</text>
</comment>
<sequence>DSGDPLSSEVPHEQADSAVEQEELRQCSFCQRKFLWTRLEKHMSICGKNQGSKRKVFDSNKARARGTELEEYLKQKSSRTSQSKTPPRRNTWKQKHEALIQIMRHARQLQQVLASGGKASDLPPLSPIKNPDYVPCPHCGRQFAPRPAERHIPKCKTIKSRPPPPALLRQ</sequence>
<feature type="region of interest" description="Disordered" evidence="7">
    <location>
        <begin position="51"/>
        <end position="94"/>
    </location>
</feature>
<organism evidence="9 10">
    <name type="scientific">Acanthisitta chloris</name>
    <name type="common">rifleman</name>
    <dbReference type="NCBI Taxonomy" id="57068"/>
    <lineage>
        <taxon>Eukaryota</taxon>
        <taxon>Metazoa</taxon>
        <taxon>Chordata</taxon>
        <taxon>Craniata</taxon>
        <taxon>Vertebrata</taxon>
        <taxon>Euteleostomi</taxon>
        <taxon>Archelosauria</taxon>
        <taxon>Archosauria</taxon>
        <taxon>Dinosauria</taxon>
        <taxon>Saurischia</taxon>
        <taxon>Theropoda</taxon>
        <taxon>Coelurosauria</taxon>
        <taxon>Aves</taxon>
        <taxon>Neognathae</taxon>
        <taxon>Neoaves</taxon>
        <taxon>Telluraves</taxon>
        <taxon>Australaves</taxon>
        <taxon>Passeriformes</taxon>
        <taxon>Acanthisittidae</taxon>
        <taxon>Acanthisitta</taxon>
    </lineage>
</organism>
<keyword evidence="3 6" id="KW-0863">Zinc-finger</keyword>
<dbReference type="GO" id="GO:0008270">
    <property type="term" value="F:zinc ion binding"/>
    <property type="evidence" value="ECO:0007669"/>
    <property type="project" value="UniProtKB-KW"/>
</dbReference>
<proteinExistence type="inferred from homology"/>
<evidence type="ECO:0000256" key="2">
    <source>
        <dbReference type="ARBA" id="ARBA00022723"/>
    </source>
</evidence>
<dbReference type="InterPro" id="IPR049899">
    <property type="entry name" value="Znf_C2HC_C3H"/>
</dbReference>
<dbReference type="InterPro" id="IPR026104">
    <property type="entry name" value="ZNF_C2HC_dom_1C"/>
</dbReference>
<feature type="compositionally biased region" description="Basic and acidic residues" evidence="7">
    <location>
        <begin position="55"/>
        <end position="74"/>
    </location>
</feature>
<evidence type="ECO:0000256" key="3">
    <source>
        <dbReference type="ARBA" id="ARBA00022771"/>
    </source>
</evidence>
<dbReference type="PROSITE" id="PS52027">
    <property type="entry name" value="ZF_C2HC_C3H"/>
    <property type="match status" value="2"/>
</dbReference>
<feature type="region of interest" description="Disordered" evidence="7">
    <location>
        <begin position="1"/>
        <end position="23"/>
    </location>
</feature>
<keyword evidence="5" id="KW-0175">Coiled coil</keyword>
<dbReference type="EMBL" id="KK846596">
    <property type="protein sequence ID" value="KFP88072.1"/>
    <property type="molecule type" value="Genomic_DNA"/>
</dbReference>
<evidence type="ECO:0000313" key="10">
    <source>
        <dbReference type="Proteomes" id="UP000053537"/>
    </source>
</evidence>
<accession>A0A091NGD3</accession>
<evidence type="ECO:0000259" key="8">
    <source>
        <dbReference type="PROSITE" id="PS52027"/>
    </source>
</evidence>
<feature type="domain" description="C2HC/C3H-type" evidence="8">
    <location>
        <begin position="132"/>
        <end position="161"/>
    </location>
</feature>
<keyword evidence="4" id="KW-0862">Zinc</keyword>
<dbReference type="PANTHER" id="PTHR14649:SF1">
    <property type="entry name" value="ZINC FINGER C2HC DOMAIN-CONTAINING PROTEIN 1C"/>
    <property type="match status" value="1"/>
</dbReference>
<evidence type="ECO:0000256" key="7">
    <source>
        <dbReference type="SAM" id="MobiDB-lite"/>
    </source>
</evidence>
<evidence type="ECO:0000256" key="6">
    <source>
        <dbReference type="PROSITE-ProRule" id="PRU01371"/>
    </source>
</evidence>
<evidence type="ECO:0000256" key="4">
    <source>
        <dbReference type="ARBA" id="ARBA00022833"/>
    </source>
</evidence>
<gene>
    <name evidence="9" type="ORF">N310_06497</name>
</gene>
<dbReference type="PANTHER" id="PTHR14649">
    <property type="entry name" value="ZINC FINGER C2HC DOMAIN-CONTAINING PROTEIN 1C"/>
    <property type="match status" value="1"/>
</dbReference>
<reference evidence="9 10" key="1">
    <citation type="submission" date="2014-04" db="EMBL/GenBank/DDBJ databases">
        <title>Genome evolution of avian class.</title>
        <authorList>
            <person name="Zhang G."/>
            <person name="Li C."/>
        </authorList>
    </citation>
    <scope>NUCLEOTIDE SEQUENCE [LARGE SCALE GENOMIC DNA]</scope>
    <source>
        <strain evidence="9">BGI_N310</strain>
    </source>
</reference>
<keyword evidence="2" id="KW-0479">Metal-binding</keyword>
<evidence type="ECO:0000313" key="9">
    <source>
        <dbReference type="EMBL" id="KFP88072.1"/>
    </source>
</evidence>
<evidence type="ECO:0000256" key="5">
    <source>
        <dbReference type="ARBA" id="ARBA00023054"/>
    </source>
</evidence>
<name>A0A091NGD3_9PASS</name>
<feature type="non-terminal residue" evidence="9">
    <location>
        <position position="1"/>
    </location>
</feature>
<keyword evidence="10" id="KW-1185">Reference proteome</keyword>
<dbReference type="Pfam" id="PF13913">
    <property type="entry name" value="zf-C2HC_2"/>
    <property type="match status" value="2"/>
</dbReference>
<protein>
    <submittedName>
        <fullName evidence="9">Zinc finger C2HC domain-containing protein 1C</fullName>
    </submittedName>
</protein>
<feature type="non-terminal residue" evidence="9">
    <location>
        <position position="170"/>
    </location>
</feature>
<feature type="region of interest" description="Disordered" evidence="7">
    <location>
        <begin position="144"/>
        <end position="170"/>
    </location>
</feature>
<feature type="domain" description="C2HC/C3H-type" evidence="8">
    <location>
        <begin position="23"/>
        <end position="52"/>
    </location>
</feature>
<dbReference type="Gene3D" id="3.30.160.60">
    <property type="entry name" value="Classic Zinc Finger"/>
    <property type="match status" value="1"/>
</dbReference>
<feature type="compositionally biased region" description="Pro residues" evidence="7">
    <location>
        <begin position="161"/>
        <end position="170"/>
    </location>
</feature>
<dbReference type="Proteomes" id="UP000053537">
    <property type="component" value="Unassembled WGS sequence"/>
</dbReference>
<evidence type="ECO:0000256" key="1">
    <source>
        <dbReference type="ARBA" id="ARBA00010843"/>
    </source>
</evidence>
<dbReference type="AlphaFoldDB" id="A0A091NGD3"/>